<evidence type="ECO:0000313" key="2">
    <source>
        <dbReference type="Proteomes" id="UP001157006"/>
    </source>
</evidence>
<dbReference type="EMBL" id="OX451736">
    <property type="protein sequence ID" value="CAI8587459.1"/>
    <property type="molecule type" value="Genomic_DNA"/>
</dbReference>
<dbReference type="AlphaFoldDB" id="A0AAV0YNI7"/>
<gene>
    <name evidence="1" type="ORF">VFH_I300640</name>
</gene>
<evidence type="ECO:0000313" key="1">
    <source>
        <dbReference type="EMBL" id="CAI8587459.1"/>
    </source>
</evidence>
<dbReference type="Proteomes" id="UP001157006">
    <property type="component" value="Chromosome 1L"/>
</dbReference>
<name>A0AAV0YNI7_VICFA</name>
<reference evidence="1 2" key="1">
    <citation type="submission" date="2023-01" db="EMBL/GenBank/DDBJ databases">
        <authorList>
            <person name="Kreplak J."/>
        </authorList>
    </citation>
    <scope>NUCLEOTIDE SEQUENCE [LARGE SCALE GENOMIC DNA]</scope>
</reference>
<accession>A0AAV0YNI7</accession>
<sequence length="293" mass="32960">MAPGPTRNSTNGTDRHNLLRFFRQLGGTVIIILADLRLSRPPVHHLYLASSLLFLHPPCSALLRDRFCLPYGLRDMLVKKNASLFLWGLKKESYCVLSEDGSDSFSDDLRRAGNPPSGFDDREDDSGFDGSGDSGFEDGEVASGFDDGGDSSGKLRGLLWKKRHRPWQVTIRRFGHEEGNEDGSNKYIFGYCKWCWVFGYDMVLTDFLLLRFKPFALLPVTYVKSCSTDTSDLIVLTLPFPCIREISIILMHATKSTHIIFVCRTTTAKAPTLPMHLTSNSFPNLQDTWPAQQ</sequence>
<proteinExistence type="predicted"/>
<protein>
    <submittedName>
        <fullName evidence="1">Uncharacterized protein</fullName>
    </submittedName>
</protein>
<keyword evidence="2" id="KW-1185">Reference proteome</keyword>
<organism evidence="1 2">
    <name type="scientific">Vicia faba</name>
    <name type="common">Broad bean</name>
    <name type="synonym">Faba vulgaris</name>
    <dbReference type="NCBI Taxonomy" id="3906"/>
    <lineage>
        <taxon>Eukaryota</taxon>
        <taxon>Viridiplantae</taxon>
        <taxon>Streptophyta</taxon>
        <taxon>Embryophyta</taxon>
        <taxon>Tracheophyta</taxon>
        <taxon>Spermatophyta</taxon>
        <taxon>Magnoliopsida</taxon>
        <taxon>eudicotyledons</taxon>
        <taxon>Gunneridae</taxon>
        <taxon>Pentapetalae</taxon>
        <taxon>rosids</taxon>
        <taxon>fabids</taxon>
        <taxon>Fabales</taxon>
        <taxon>Fabaceae</taxon>
        <taxon>Papilionoideae</taxon>
        <taxon>50 kb inversion clade</taxon>
        <taxon>NPAAA clade</taxon>
        <taxon>Hologalegina</taxon>
        <taxon>IRL clade</taxon>
        <taxon>Fabeae</taxon>
        <taxon>Vicia</taxon>
    </lineage>
</organism>